<dbReference type="GO" id="GO:0000956">
    <property type="term" value="P:nuclear-transcribed mRNA catabolic process"/>
    <property type="evidence" value="ECO:0007669"/>
    <property type="project" value="InterPro"/>
</dbReference>
<dbReference type="CDD" id="cd18673">
    <property type="entry name" value="PIN_XRN1-2-like"/>
    <property type="match status" value="1"/>
</dbReference>
<reference evidence="12" key="1">
    <citation type="submission" date="2003-08" db="EMBL/GenBank/DDBJ databases">
        <authorList>
            <person name="Birren B."/>
            <person name="Nusbaum C."/>
            <person name="Abebe A."/>
            <person name="Abouelleil A."/>
            <person name="Adekoya E."/>
            <person name="Ait-zahra M."/>
            <person name="Allen N."/>
            <person name="Allen T."/>
            <person name="An P."/>
            <person name="Anderson M."/>
            <person name="Anderson S."/>
            <person name="Arachchi H."/>
            <person name="Armbruster J."/>
            <person name="Bachantsang P."/>
            <person name="Baldwin J."/>
            <person name="Barry A."/>
            <person name="Bayul T."/>
            <person name="Blitshsteyn B."/>
            <person name="Bloom T."/>
            <person name="Blye J."/>
            <person name="Boguslavskiy L."/>
            <person name="Borowsky M."/>
            <person name="Boukhgalter B."/>
            <person name="Brunache A."/>
            <person name="Butler J."/>
            <person name="Calixte N."/>
            <person name="Calvo S."/>
            <person name="Camarata J."/>
            <person name="Campo K."/>
            <person name="Chang J."/>
            <person name="Cheshatsang Y."/>
            <person name="Citroen M."/>
            <person name="Collymore A."/>
            <person name="Considine T."/>
            <person name="Cook A."/>
            <person name="Cooke P."/>
            <person name="Corum B."/>
            <person name="Cuomo C."/>
            <person name="David R."/>
            <person name="Dawoe T."/>
            <person name="Degray S."/>
            <person name="Dodge S."/>
            <person name="Dooley K."/>
            <person name="Dorje P."/>
            <person name="Dorjee K."/>
            <person name="Dorris L."/>
            <person name="Duffey N."/>
            <person name="Dupes A."/>
            <person name="Elkins T."/>
            <person name="Engels R."/>
            <person name="Erickson J."/>
            <person name="Farina A."/>
            <person name="Faro S."/>
            <person name="Ferreira P."/>
            <person name="Fischer H."/>
            <person name="Fitzgerald M."/>
            <person name="Foley K."/>
            <person name="Gage D."/>
            <person name="Galagan J."/>
            <person name="Gearin G."/>
            <person name="Gnerre S."/>
            <person name="Gnirke A."/>
            <person name="Goyette A."/>
            <person name="Graham J."/>
            <person name="Grandbois E."/>
            <person name="Gyaltsen K."/>
            <person name="Hafez N."/>
            <person name="Hagopian D."/>
            <person name="Hagos B."/>
            <person name="Hall J."/>
            <person name="Hatcher B."/>
            <person name="Heller A."/>
            <person name="Higgins H."/>
            <person name="Honan T."/>
            <person name="Horn A."/>
            <person name="Houde N."/>
            <person name="Hughes L."/>
            <person name="Hulme W."/>
            <person name="Husby E."/>
            <person name="Iliev I."/>
            <person name="Jaffe D."/>
            <person name="Jones C."/>
            <person name="Kamal M."/>
            <person name="Kamat A."/>
            <person name="Kamvysselis M."/>
            <person name="Karlsson E."/>
            <person name="Kells C."/>
            <person name="Kieu A."/>
            <person name="Kisner P."/>
            <person name="Kodira C."/>
            <person name="Kulbokas E."/>
            <person name="Labutti K."/>
            <person name="Lama D."/>
            <person name="Landers T."/>
            <person name="Leger J."/>
            <person name="Levine S."/>
            <person name="Lewis D."/>
            <person name="Lewis T."/>
            <person name="Lindblad-toh K."/>
            <person name="Liu X."/>
            <person name="Lokyitsang T."/>
            <person name="Lokyitsang Y."/>
            <person name="Lucien O."/>
            <person name="Lui A."/>
            <person name="Ma L.J."/>
            <person name="Mabbitt R."/>
            <person name="Macdonald J."/>
            <person name="Maclean C."/>
            <person name="Major J."/>
            <person name="Manning J."/>
            <person name="Marabella R."/>
            <person name="Maru K."/>
            <person name="Matthews C."/>
            <person name="Mauceli E."/>
            <person name="Mccarthy M."/>
            <person name="Mcdonough S."/>
            <person name="Mcghee T."/>
            <person name="Meldrim J."/>
            <person name="Meneus L."/>
            <person name="Mesirov J."/>
            <person name="Mihalev A."/>
            <person name="Mihova T."/>
            <person name="Mikkelsen T."/>
            <person name="Mlenga V."/>
            <person name="Moru K."/>
            <person name="Mozes J."/>
            <person name="Mulrain L."/>
            <person name="Munson G."/>
            <person name="Naylor J."/>
            <person name="Newes C."/>
            <person name="Nguyen C."/>
            <person name="Nguyen N."/>
            <person name="Nguyen T."/>
            <person name="Nicol R."/>
            <person name="Nielsen C."/>
            <person name="Nizzari M."/>
            <person name="Norbu C."/>
            <person name="Norbu N."/>
            <person name="O'donnell P."/>
            <person name="Okoawo O."/>
            <person name="O'leary S."/>
            <person name="Omotosho B."/>
            <person name="O'neill K."/>
            <person name="Osman S."/>
            <person name="Parker S."/>
            <person name="Perrin D."/>
            <person name="Phunkhang P."/>
            <person name="Piqani B."/>
            <person name="Purcell S."/>
            <person name="Rachupka T."/>
            <person name="Ramasamy U."/>
            <person name="Rameau R."/>
            <person name="Ray V."/>
            <person name="Raymond C."/>
            <person name="Retta R."/>
            <person name="Richardson S."/>
            <person name="Rise C."/>
            <person name="Rodriguez J."/>
            <person name="Rogers J."/>
            <person name="Rogov P."/>
            <person name="Rutman M."/>
            <person name="Schupbach R."/>
            <person name="Seaman C."/>
            <person name="Settipalli S."/>
            <person name="Sharpe T."/>
            <person name="Sheridan J."/>
            <person name="Sherpa N."/>
            <person name="Shi J."/>
            <person name="Smirnov S."/>
            <person name="Smith C."/>
            <person name="Sougnez C."/>
            <person name="Spencer B."/>
            <person name="Stalker J."/>
            <person name="Stange-thomann N."/>
            <person name="Stavropoulos S."/>
            <person name="Stetson K."/>
            <person name="Stone C."/>
            <person name="Stone S."/>
            <person name="Stubbs M."/>
            <person name="Talamas J."/>
            <person name="Tchuinga P."/>
            <person name="Tenzing P."/>
            <person name="Tesfaye S."/>
            <person name="Theodore J."/>
            <person name="Thoulutsang Y."/>
            <person name="Topham K."/>
            <person name="Towey S."/>
            <person name="Tsamla T."/>
            <person name="Tsomo N."/>
            <person name="Vallee D."/>
            <person name="Vassiliev H."/>
            <person name="Venkataraman V."/>
            <person name="Vinson J."/>
            <person name="Vo A."/>
            <person name="Wade C."/>
            <person name="Wang S."/>
            <person name="Wangchuk T."/>
            <person name="Wangdi T."/>
            <person name="Whittaker C."/>
            <person name="Wilkinson J."/>
            <person name="Wu Y."/>
            <person name="Wyman D."/>
            <person name="Yadav S."/>
            <person name="Yang S."/>
            <person name="Yang X."/>
            <person name="Yeager S."/>
            <person name="Yee E."/>
            <person name="Young G."/>
            <person name="Zainoun J."/>
            <person name="Zembeck L."/>
            <person name="Zimmer A."/>
            <person name="Zody M."/>
            <person name="Lander E."/>
        </authorList>
    </citation>
    <scope>NUCLEOTIDE SEQUENCE [LARGE SCALE GENOMIC DNA]</scope>
</reference>
<reference evidence="11" key="3">
    <citation type="submission" date="2025-09" db="UniProtKB">
        <authorList>
            <consortium name="Ensembl"/>
        </authorList>
    </citation>
    <scope>IDENTIFICATION</scope>
</reference>
<dbReference type="eggNOG" id="KOG2045">
    <property type="taxonomic scope" value="Eukaryota"/>
</dbReference>
<dbReference type="FunFam" id="3.40.50.12390:FF:000002">
    <property type="entry name" value="5'-3' exoribonuclease 1"/>
    <property type="match status" value="1"/>
</dbReference>
<dbReference type="GO" id="GO:0004534">
    <property type="term" value="F:5'-3' RNA exonuclease activity"/>
    <property type="evidence" value="ECO:0007669"/>
    <property type="project" value="TreeGrafter"/>
</dbReference>
<keyword evidence="12" id="KW-1185">Reference proteome</keyword>
<evidence type="ECO:0000259" key="8">
    <source>
        <dbReference type="Pfam" id="PF18129"/>
    </source>
</evidence>
<comment type="subcellular location">
    <subcellularLocation>
        <location evidence="5">Cytoplasm</location>
    </subcellularLocation>
</comment>
<sequence length="1261" mass="144629">MGVPKFYRWISERYPCLSEVVKEHQVPEFDNLYLDMNGIIHNCSHPQDDDPHFRITEEQIFKDIFNYIEVLFRIIRPRRTFFMAVDGVAPRAKMNQQRGRRFRSAKEAENTIKQALQKGEVLPTEKRFDSNCITPGTHFMEKLQSQLEYFVQTKITNDRNWQGVKVYLSGHQTPGEGEHKIMEFIRYERTQPHYDPNTRHCLYGLDADLMMLGLCTHEPHFALLREEVKFTRRKNSKTQAAAETTFHLLHISLMREYIDHEFSVLKTNLPFEYDIESIIDDWVLMGFLVGNDFIPHLPDLHISTSALPFLYQTYMEVLPQLDGYLNEGGTINLQRMQVYLQAISKFDLDHFEEIYSDYKWLESKSKAKKRPPKEVQLEEKSLKIVQDLAESQGMVQPGDFEEDESTFDQEFKLHKQAYYQSKFDIKATEEEISNIAYEYILGIQWICHYYYNGVQSWGWFYPYHYSPYMSDLCNLSTMQLNYEMNQPFLPFQQLLAVLPAASKDCIPEQYWGLMEESSIIGDFYPRNFSTDLNGKQQEWEAVVLIPFIDENRSCTHSVIHTHVIHTHSYQSITSSLLTYEVMVCGWGLGSTAIENQKEDVPTGSWLLEDYNNFTKGLLSGCKLSVYYQGFPTLYHLPHKSYLKKQGVKVFQAPSRNENMILRILPPTNGDFLETIGERLLGQSVYVNWPHMEEAKVISVSDGKDKISISQLTYNEHVTSTQGSKIKLVRKSLEKTEISSFIADQKNLRDSYLDRRGINIGDTRVVIYAQVLLGKKYVCGKKGEVTLEKQWSTSVQPFPVQTVLKDIDVKDQTFKPMTSIAEMLPKNAEVFNIGVPHYGCMGKVGDLVCSTHGGNATITFQVPDEPNLARILKKKHTLSSYHPGWKIASNTGVSGYILSRITGSVYAYYPETRKWSIGLNLKFTKERSGVAGFTKRKDNEWLYSDAVTGLILGYRESNQCCTNTNKQPVMHKHKYATSVAQTQISNKCCTNTNKQPVMHKHKYATSVAQTQISNQCCTSTNKQQVNSIPSHAQFLFSVEKLQELTKWLKSLPSYGGTKVHESSNTIEPIVVSAIDEEIKLFKVFSKMVNKCIEMNIKLNLKISFKTSKKAGKSKDVTVSVLSRYLYCPQVQQGTLIPDKSATHQEMDRIVNVREGHTVPLGLRGTVIGIHTRGNTEQEMIFDVLFDDEFMGGMTLGGRCPSRKGYTLPVYAVINLSHGDRMLSKNNRPVAVVHPHHQGAQVSGCKFNNKIQSKNRSNRYPVL</sequence>
<keyword evidence="2 5" id="KW-0378">Hydrolase</keyword>
<dbReference type="InterPro" id="IPR040992">
    <property type="entry name" value="XRN1_D1"/>
</dbReference>
<evidence type="ECO:0000256" key="3">
    <source>
        <dbReference type="ARBA" id="ARBA00022839"/>
    </source>
</evidence>
<proteinExistence type="inferred from homology"/>
<dbReference type="Ensembl" id="ENSCSAVT00000014858.1">
    <property type="protein sequence ID" value="ENSCSAVP00000014690.1"/>
    <property type="gene ID" value="ENSCSAVG00000008584.1"/>
</dbReference>
<protein>
    <recommendedName>
        <fullName evidence="5">5'-3' exoribonuclease 1</fullName>
        <ecNumber evidence="5">3.1.13.-</ecNumber>
    </recommendedName>
</protein>
<evidence type="ECO:0000259" key="7">
    <source>
        <dbReference type="Pfam" id="PF17846"/>
    </source>
</evidence>
<dbReference type="HOGENOM" id="CLU_001581_1_2_1"/>
<evidence type="ECO:0000259" key="9">
    <source>
        <dbReference type="Pfam" id="PF18332"/>
    </source>
</evidence>
<dbReference type="InParanoid" id="H2ZAS5"/>
<dbReference type="GeneTree" id="ENSGT00670000098080"/>
<dbReference type="PANTHER" id="PTHR12341:SF7">
    <property type="entry name" value="5'-3' EXORIBONUCLEASE 1"/>
    <property type="match status" value="1"/>
</dbReference>
<dbReference type="Pfam" id="PF18334">
    <property type="entry name" value="XRN1_D2_D3"/>
    <property type="match status" value="1"/>
</dbReference>
<dbReference type="GO" id="GO:0016075">
    <property type="term" value="P:rRNA catabolic process"/>
    <property type="evidence" value="ECO:0007669"/>
    <property type="project" value="TreeGrafter"/>
</dbReference>
<organism evidence="11 12">
    <name type="scientific">Ciona savignyi</name>
    <name type="common">Pacific transparent sea squirt</name>
    <dbReference type="NCBI Taxonomy" id="51511"/>
    <lineage>
        <taxon>Eukaryota</taxon>
        <taxon>Metazoa</taxon>
        <taxon>Chordata</taxon>
        <taxon>Tunicata</taxon>
        <taxon>Ascidiacea</taxon>
        <taxon>Phlebobranchia</taxon>
        <taxon>Cionidae</taxon>
        <taxon>Ciona</taxon>
    </lineage>
</organism>
<evidence type="ECO:0000256" key="2">
    <source>
        <dbReference type="ARBA" id="ARBA00022801"/>
    </source>
</evidence>
<dbReference type="InterPro" id="IPR041106">
    <property type="entry name" value="XRN1_D2_D3"/>
</dbReference>
<dbReference type="InterPro" id="IPR047008">
    <property type="entry name" value="XRN1_SH3_sf"/>
</dbReference>
<evidence type="ECO:0000259" key="6">
    <source>
        <dbReference type="Pfam" id="PF03159"/>
    </source>
</evidence>
<dbReference type="InterPro" id="IPR016494">
    <property type="entry name" value="5_3_exoribonuclease_1"/>
</dbReference>
<evidence type="ECO:0000313" key="11">
    <source>
        <dbReference type="Ensembl" id="ENSCSAVP00000014690.1"/>
    </source>
</evidence>
<dbReference type="PANTHER" id="PTHR12341">
    <property type="entry name" value="5'-&gt;3' EXORIBONUCLEASE"/>
    <property type="match status" value="1"/>
</dbReference>
<dbReference type="InterPro" id="IPR027073">
    <property type="entry name" value="5_3_exoribonuclease"/>
</dbReference>
<dbReference type="Gene3D" id="2.30.30.750">
    <property type="match status" value="1"/>
</dbReference>
<dbReference type="InterPro" id="IPR004859">
    <property type="entry name" value="Xrn1_N"/>
</dbReference>
<keyword evidence="3 5" id="KW-0269">Exonuclease</keyword>
<dbReference type="Pfam" id="PF03159">
    <property type="entry name" value="XRN_N"/>
    <property type="match status" value="1"/>
</dbReference>
<name>H2ZAS5_CIOSA</name>
<feature type="domain" description="Xrn1 helical" evidence="7">
    <location>
        <begin position="364"/>
        <end position="553"/>
    </location>
</feature>
<evidence type="ECO:0000256" key="1">
    <source>
        <dbReference type="ARBA" id="ARBA00022722"/>
    </source>
</evidence>
<feature type="domain" description="Xrn1 N-terminal" evidence="6">
    <location>
        <begin position="1"/>
        <end position="227"/>
    </location>
</feature>
<dbReference type="EC" id="3.1.13.-" evidence="5"/>
<dbReference type="PIRSF" id="PIRSF006743">
    <property type="entry name" value="Exonuclease_Xnr1"/>
    <property type="match status" value="1"/>
</dbReference>
<dbReference type="STRING" id="51511.ENSCSAVP00000014690"/>
<dbReference type="InterPro" id="IPR047007">
    <property type="entry name" value="XRN1_D1_sf"/>
</dbReference>
<evidence type="ECO:0000259" key="10">
    <source>
        <dbReference type="Pfam" id="PF18334"/>
    </source>
</evidence>
<dbReference type="Pfam" id="PF17846">
    <property type="entry name" value="XRN_M"/>
    <property type="match status" value="1"/>
</dbReference>
<keyword evidence="1 5" id="KW-0540">Nuclease</keyword>
<dbReference type="Proteomes" id="UP000007875">
    <property type="component" value="Unassembled WGS sequence"/>
</dbReference>
<evidence type="ECO:0000313" key="12">
    <source>
        <dbReference type="Proteomes" id="UP000007875"/>
    </source>
</evidence>
<feature type="domain" description="5'-3' exoribonuclease 1 D1" evidence="9">
    <location>
        <begin position="616"/>
        <end position="813"/>
    </location>
</feature>
<reference evidence="11" key="2">
    <citation type="submission" date="2025-08" db="UniProtKB">
        <authorList>
            <consortium name="Ensembl"/>
        </authorList>
    </citation>
    <scope>IDENTIFICATION</scope>
</reference>
<feature type="domain" description="Exoribonuclease Xrn1 D2/D3" evidence="10">
    <location>
        <begin position="819"/>
        <end position="956"/>
    </location>
</feature>
<dbReference type="Pfam" id="PF18129">
    <property type="entry name" value="SH3_12"/>
    <property type="match status" value="1"/>
</dbReference>
<dbReference type="InterPro" id="IPR041385">
    <property type="entry name" value="SH3_12"/>
</dbReference>
<dbReference type="Gene3D" id="2.170.260.40">
    <property type="match status" value="1"/>
</dbReference>
<dbReference type="Gene3D" id="3.40.50.12390">
    <property type="match status" value="1"/>
</dbReference>
<dbReference type="Pfam" id="PF18332">
    <property type="entry name" value="XRN1_D1"/>
    <property type="match status" value="1"/>
</dbReference>
<evidence type="ECO:0000256" key="5">
    <source>
        <dbReference type="PIRNR" id="PIRNR006743"/>
    </source>
</evidence>
<accession>H2ZAS5</accession>
<dbReference type="OMA" id="THEVSDP"/>
<feature type="domain" description="5'-3' exoribonuclease 1 SH3-like" evidence="8">
    <location>
        <begin position="1141"/>
        <end position="1213"/>
    </location>
</feature>
<evidence type="ECO:0000256" key="4">
    <source>
        <dbReference type="ARBA" id="ARBA00038299"/>
    </source>
</evidence>
<dbReference type="Gene3D" id="1.25.40.1050">
    <property type="match status" value="1"/>
</dbReference>
<keyword evidence="5" id="KW-0694">RNA-binding</keyword>
<dbReference type="GO" id="GO:0005634">
    <property type="term" value="C:nucleus"/>
    <property type="evidence" value="ECO:0007669"/>
    <property type="project" value="TreeGrafter"/>
</dbReference>
<dbReference type="InterPro" id="IPR041412">
    <property type="entry name" value="Xrn1_helical"/>
</dbReference>
<keyword evidence="5" id="KW-0963">Cytoplasm</keyword>
<dbReference type="GO" id="GO:0003723">
    <property type="term" value="F:RNA binding"/>
    <property type="evidence" value="ECO:0007669"/>
    <property type="project" value="UniProtKB-KW"/>
</dbReference>
<dbReference type="AlphaFoldDB" id="H2ZAS5"/>
<dbReference type="GO" id="GO:0005737">
    <property type="term" value="C:cytoplasm"/>
    <property type="evidence" value="ECO:0007669"/>
    <property type="project" value="UniProtKB-SubCell"/>
</dbReference>
<comment type="similarity">
    <text evidence="4 5">Belongs to the 5'-3' exonuclease family.</text>
</comment>